<reference evidence="1" key="1">
    <citation type="journal article" date="2019" name="Sci. Rep.">
        <title>Draft genome of Tanacetum cinerariifolium, the natural source of mosquito coil.</title>
        <authorList>
            <person name="Yamashiro T."/>
            <person name="Shiraishi A."/>
            <person name="Satake H."/>
            <person name="Nakayama K."/>
        </authorList>
    </citation>
    <scope>NUCLEOTIDE SEQUENCE</scope>
</reference>
<comment type="caution">
    <text evidence="1">The sequence shown here is derived from an EMBL/GenBank/DDBJ whole genome shotgun (WGS) entry which is preliminary data.</text>
</comment>
<name>A0A699JCS2_TANCI</name>
<gene>
    <name evidence="1" type="ORF">Tci_599836</name>
</gene>
<evidence type="ECO:0000313" key="1">
    <source>
        <dbReference type="EMBL" id="GFA27864.1"/>
    </source>
</evidence>
<dbReference type="AlphaFoldDB" id="A0A699JCS2"/>
<accession>A0A699JCS2</accession>
<organism evidence="1">
    <name type="scientific">Tanacetum cinerariifolium</name>
    <name type="common">Dalmatian daisy</name>
    <name type="synonym">Chrysanthemum cinerariifolium</name>
    <dbReference type="NCBI Taxonomy" id="118510"/>
    <lineage>
        <taxon>Eukaryota</taxon>
        <taxon>Viridiplantae</taxon>
        <taxon>Streptophyta</taxon>
        <taxon>Embryophyta</taxon>
        <taxon>Tracheophyta</taxon>
        <taxon>Spermatophyta</taxon>
        <taxon>Magnoliopsida</taxon>
        <taxon>eudicotyledons</taxon>
        <taxon>Gunneridae</taxon>
        <taxon>Pentapetalae</taxon>
        <taxon>asterids</taxon>
        <taxon>campanulids</taxon>
        <taxon>Asterales</taxon>
        <taxon>Asteraceae</taxon>
        <taxon>Asteroideae</taxon>
        <taxon>Anthemideae</taxon>
        <taxon>Anthemidinae</taxon>
        <taxon>Tanacetum</taxon>
    </lineage>
</organism>
<protein>
    <submittedName>
        <fullName evidence="1">Uncharacterized protein</fullName>
    </submittedName>
</protein>
<dbReference type="EMBL" id="BKCJ010397176">
    <property type="protein sequence ID" value="GFA27864.1"/>
    <property type="molecule type" value="Genomic_DNA"/>
</dbReference>
<sequence length="84" mass="9316">NVSIDEPRIRPSSLKHSFCSFCEDLFLIPLLSVFEDTLEEHLLALSNLGLSDNSLTSTLQSSVGELSRSPFSLTPMVKFLNRSS</sequence>
<proteinExistence type="predicted"/>
<feature type="non-terminal residue" evidence="1">
    <location>
        <position position="1"/>
    </location>
</feature>